<dbReference type="PANTHER" id="PTHR28601">
    <property type="entry name" value="COILED-COIL DOMAIN-CONTAINING PROTEIN 24"/>
    <property type="match status" value="1"/>
</dbReference>
<proteinExistence type="predicted"/>
<sequence length="388" mass="43590">MDNFQWKRSVWNLVKENVPCSELPEIKSCAWRDSGRYLHRIIFRDHSSRPEAPVFPLADPPAVKELLKAEIQLLLLSLREKAAGQGRDADDLFARYRPSVVTYALGRRSNPHRPGSPDSFWEKEPPSRPPSTLSATGSRAASRLSSHSNFEEEIKVLRHKLNITHIDEVENIEKKRVGAETEAESPEPTLAELREERRLIQRDLSVRCSVGCSYNTSPTSRNRWIQERETQDISFSTKDSGRSKEVQPLNPSPTQVRSDWVLTLSSEAQSNESEEKALKFRDTQQKAPAENPLKHRGNSARASAFRLLPAASGALKHFLVQVEESGCSGSQHLQPAPPAGLRTPNMAGSRRWSTQSLQMSQNACSHPLDQVLHCSRKQLDVVAVKNQS</sequence>
<feature type="region of interest" description="Disordered" evidence="1">
    <location>
        <begin position="105"/>
        <end position="146"/>
    </location>
</feature>
<organism evidence="2 3">
    <name type="scientific">Danionella cerebrum</name>
    <dbReference type="NCBI Taxonomy" id="2873325"/>
    <lineage>
        <taxon>Eukaryota</taxon>
        <taxon>Metazoa</taxon>
        <taxon>Chordata</taxon>
        <taxon>Craniata</taxon>
        <taxon>Vertebrata</taxon>
        <taxon>Euteleostomi</taxon>
        <taxon>Actinopterygii</taxon>
        <taxon>Neopterygii</taxon>
        <taxon>Teleostei</taxon>
        <taxon>Ostariophysi</taxon>
        <taxon>Cypriniformes</taxon>
        <taxon>Danionidae</taxon>
        <taxon>Danioninae</taxon>
        <taxon>Danionella</taxon>
    </lineage>
</organism>
<dbReference type="EMBL" id="SRMA01024316">
    <property type="protein sequence ID" value="TRZ00638.1"/>
    <property type="molecule type" value="Genomic_DNA"/>
</dbReference>
<protein>
    <recommendedName>
        <fullName evidence="4">Coiled-coil domain-containing protein 24</fullName>
    </recommendedName>
</protein>
<feature type="region of interest" description="Disordered" evidence="1">
    <location>
        <begin position="218"/>
        <end position="298"/>
    </location>
</feature>
<dbReference type="OrthoDB" id="6022633at2759"/>
<reference evidence="2 3" key="1">
    <citation type="journal article" date="2019" name="Sci. Data">
        <title>Hybrid genome assembly and annotation of Danionella translucida.</title>
        <authorList>
            <person name="Kadobianskyi M."/>
            <person name="Schulze L."/>
            <person name="Schuelke M."/>
            <person name="Judkewitz B."/>
        </authorList>
    </citation>
    <scope>NUCLEOTIDE SEQUENCE [LARGE SCALE GENOMIC DNA]</scope>
    <source>
        <strain evidence="2 3">Bolton</strain>
    </source>
</reference>
<dbReference type="PANTHER" id="PTHR28601:SF1">
    <property type="entry name" value="COILED-COIL DOMAIN-CONTAINING PROTEIN 24"/>
    <property type="match status" value="1"/>
</dbReference>
<evidence type="ECO:0000256" key="1">
    <source>
        <dbReference type="SAM" id="MobiDB-lite"/>
    </source>
</evidence>
<keyword evidence="3" id="KW-1185">Reference proteome</keyword>
<dbReference type="Pfam" id="PF15669">
    <property type="entry name" value="CCDC24"/>
    <property type="match status" value="1"/>
</dbReference>
<gene>
    <name evidence="2" type="ORF">DNTS_027221</name>
</gene>
<feature type="compositionally biased region" description="Polar residues" evidence="1">
    <location>
        <begin position="130"/>
        <end position="146"/>
    </location>
</feature>
<dbReference type="InterPro" id="IPR031367">
    <property type="entry name" value="CCDC24"/>
</dbReference>
<feature type="compositionally biased region" description="Basic and acidic residues" evidence="1">
    <location>
        <begin position="273"/>
        <end position="284"/>
    </location>
</feature>
<evidence type="ECO:0000313" key="2">
    <source>
        <dbReference type="EMBL" id="TRZ00638.1"/>
    </source>
</evidence>
<feature type="compositionally biased region" description="Polar residues" evidence="1">
    <location>
        <begin position="252"/>
        <end position="271"/>
    </location>
</feature>
<dbReference type="STRING" id="623744.A0A553REM1"/>
<evidence type="ECO:0000313" key="3">
    <source>
        <dbReference type="Proteomes" id="UP000316079"/>
    </source>
</evidence>
<dbReference type="AlphaFoldDB" id="A0A553REM1"/>
<dbReference type="Proteomes" id="UP000316079">
    <property type="component" value="Unassembled WGS sequence"/>
</dbReference>
<name>A0A553REM1_9TELE</name>
<evidence type="ECO:0008006" key="4">
    <source>
        <dbReference type="Google" id="ProtNLM"/>
    </source>
</evidence>
<accession>A0A553REM1</accession>
<comment type="caution">
    <text evidence="2">The sequence shown here is derived from an EMBL/GenBank/DDBJ whole genome shotgun (WGS) entry which is preliminary data.</text>
</comment>